<evidence type="ECO:0000313" key="1">
    <source>
        <dbReference type="EMBL" id="PIQ71918.1"/>
    </source>
</evidence>
<sequence length="137" mass="16693">MKKKDSTTDMMDLFKSFKQDVLDKKPTHEQMMREVYMMKFKIRPLQGDVSKLNFSNVTFVQTIWQLGKMDDFIEKHLRTLDKKQEYAFFHYFDGMYKQLQDTLNNLHFGGQKGDLFLKRDFIEMEIFKERKNKKLRN</sequence>
<gene>
    <name evidence="1" type="ORF">COV87_00720</name>
</gene>
<organism evidence="1 2">
    <name type="scientific">Candidatus Roizmanbacteria bacterium CG11_big_fil_rev_8_21_14_0_20_37_16</name>
    <dbReference type="NCBI Taxonomy" id="1974857"/>
    <lineage>
        <taxon>Bacteria</taxon>
        <taxon>Candidatus Roizmaniibacteriota</taxon>
    </lineage>
</organism>
<evidence type="ECO:0000313" key="2">
    <source>
        <dbReference type="Proteomes" id="UP000229497"/>
    </source>
</evidence>
<protein>
    <submittedName>
        <fullName evidence="1">Uncharacterized protein</fullName>
    </submittedName>
</protein>
<dbReference type="AlphaFoldDB" id="A0A2H0KKY4"/>
<dbReference type="Proteomes" id="UP000229497">
    <property type="component" value="Unassembled WGS sequence"/>
</dbReference>
<name>A0A2H0KKY4_9BACT</name>
<reference evidence="1 2" key="1">
    <citation type="submission" date="2017-09" db="EMBL/GenBank/DDBJ databases">
        <title>Depth-based differentiation of microbial function through sediment-hosted aquifers and enrichment of novel symbionts in the deep terrestrial subsurface.</title>
        <authorList>
            <person name="Probst A.J."/>
            <person name="Ladd B."/>
            <person name="Jarett J.K."/>
            <person name="Geller-Mcgrath D.E."/>
            <person name="Sieber C.M."/>
            <person name="Emerson J.B."/>
            <person name="Anantharaman K."/>
            <person name="Thomas B.C."/>
            <person name="Malmstrom R."/>
            <person name="Stieglmeier M."/>
            <person name="Klingl A."/>
            <person name="Woyke T."/>
            <person name="Ryan C.M."/>
            <person name="Banfield J.F."/>
        </authorList>
    </citation>
    <scope>NUCLEOTIDE SEQUENCE [LARGE SCALE GENOMIC DNA]</scope>
    <source>
        <strain evidence="1">CG11_big_fil_rev_8_21_14_0_20_37_16</strain>
    </source>
</reference>
<proteinExistence type="predicted"/>
<accession>A0A2H0KKY4</accession>
<comment type="caution">
    <text evidence="1">The sequence shown here is derived from an EMBL/GenBank/DDBJ whole genome shotgun (WGS) entry which is preliminary data.</text>
</comment>
<dbReference type="EMBL" id="PCVK01000023">
    <property type="protein sequence ID" value="PIQ71918.1"/>
    <property type="molecule type" value="Genomic_DNA"/>
</dbReference>